<dbReference type="PaxDb" id="3880-AES99271"/>
<dbReference type="EnsemblPlants" id="AES99271">
    <property type="protein sequence ID" value="AES99271"/>
    <property type="gene ID" value="MTR_5g078560"/>
</dbReference>
<evidence type="ECO:0000313" key="8">
    <source>
        <dbReference type="EMBL" id="AES99271.1"/>
    </source>
</evidence>
<evidence type="ECO:0000256" key="3">
    <source>
        <dbReference type="ARBA" id="ARBA00022618"/>
    </source>
</evidence>
<keyword evidence="5" id="KW-0159">Chromosome partition</keyword>
<dbReference type="GO" id="GO:0051301">
    <property type="term" value="P:cell division"/>
    <property type="evidence" value="ECO:0007669"/>
    <property type="project" value="UniProtKB-KW"/>
</dbReference>
<organism evidence="8 10">
    <name type="scientific">Medicago truncatula</name>
    <name type="common">Barrel medic</name>
    <name type="synonym">Medicago tribuloides</name>
    <dbReference type="NCBI Taxonomy" id="3880"/>
    <lineage>
        <taxon>Eukaryota</taxon>
        <taxon>Viridiplantae</taxon>
        <taxon>Streptophyta</taxon>
        <taxon>Embryophyta</taxon>
        <taxon>Tracheophyta</taxon>
        <taxon>Spermatophyta</taxon>
        <taxon>Magnoliopsida</taxon>
        <taxon>eudicotyledons</taxon>
        <taxon>Gunneridae</taxon>
        <taxon>Pentapetalae</taxon>
        <taxon>rosids</taxon>
        <taxon>fabids</taxon>
        <taxon>Fabales</taxon>
        <taxon>Fabaceae</taxon>
        <taxon>Papilionoideae</taxon>
        <taxon>50 kb inversion clade</taxon>
        <taxon>NPAAA clade</taxon>
        <taxon>Hologalegina</taxon>
        <taxon>IRL clade</taxon>
        <taxon>Trifolieae</taxon>
        <taxon>Medicago</taxon>
    </lineage>
</organism>
<keyword evidence="4" id="KW-0498">Mitosis</keyword>
<dbReference type="GO" id="GO:0007059">
    <property type="term" value="P:chromosome segregation"/>
    <property type="evidence" value="ECO:0007669"/>
    <property type="project" value="UniProtKB-KW"/>
</dbReference>
<dbReference type="GO" id="GO:0007064">
    <property type="term" value="P:mitotic sister chromatid cohesion"/>
    <property type="evidence" value="ECO:0007669"/>
    <property type="project" value="InterPro"/>
</dbReference>
<dbReference type="STRING" id="3880.G7K1S3"/>
<dbReference type="Proteomes" id="UP000002051">
    <property type="component" value="Chromosome 5"/>
</dbReference>
<dbReference type="InterPro" id="IPR019440">
    <property type="entry name" value="MAU2"/>
</dbReference>
<evidence type="ECO:0000256" key="4">
    <source>
        <dbReference type="ARBA" id="ARBA00022776"/>
    </source>
</evidence>
<keyword evidence="6" id="KW-0539">Nucleus</keyword>
<comment type="similarity">
    <text evidence="2">Belongs to the SCC4/mau-2 family.</text>
</comment>
<dbReference type="EMBL" id="CM001221">
    <property type="protein sequence ID" value="AES99271.1"/>
    <property type="molecule type" value="Genomic_DNA"/>
</dbReference>
<dbReference type="GO" id="GO:0005634">
    <property type="term" value="C:nucleus"/>
    <property type="evidence" value="ECO:0007669"/>
    <property type="project" value="UniProtKB-SubCell"/>
</dbReference>
<evidence type="ECO:0000256" key="1">
    <source>
        <dbReference type="ARBA" id="ARBA00004123"/>
    </source>
</evidence>
<comment type="subcellular location">
    <subcellularLocation>
        <location evidence="1">Nucleus</location>
    </subcellularLocation>
</comment>
<evidence type="ECO:0000256" key="5">
    <source>
        <dbReference type="ARBA" id="ARBA00022829"/>
    </source>
</evidence>
<evidence type="ECO:0000256" key="7">
    <source>
        <dbReference type="ARBA" id="ARBA00023306"/>
    </source>
</evidence>
<evidence type="ECO:0000313" key="9">
    <source>
        <dbReference type="EnsemblPlants" id="AES99271"/>
    </source>
</evidence>
<evidence type="ECO:0000256" key="6">
    <source>
        <dbReference type="ARBA" id="ARBA00023242"/>
    </source>
</evidence>
<reference evidence="8 10" key="2">
    <citation type="journal article" date="2014" name="BMC Genomics">
        <title>An improved genome release (version Mt4.0) for the model legume Medicago truncatula.</title>
        <authorList>
            <person name="Tang H."/>
            <person name="Krishnakumar V."/>
            <person name="Bidwell S."/>
            <person name="Rosen B."/>
            <person name="Chan A."/>
            <person name="Zhou S."/>
            <person name="Gentzbittel L."/>
            <person name="Childs K.L."/>
            <person name="Yandell M."/>
            <person name="Gundlach H."/>
            <person name="Mayer K.F."/>
            <person name="Schwartz D.C."/>
            <person name="Town C.D."/>
        </authorList>
    </citation>
    <scope>GENOME REANNOTATION</scope>
    <source>
        <strain evidence="9 10">cv. Jemalong A17</strain>
    </source>
</reference>
<dbReference type="HOGENOM" id="CLU_2267766_0_0_1"/>
<keyword evidence="3" id="KW-0132">Cell division</keyword>
<evidence type="ECO:0000313" key="10">
    <source>
        <dbReference type="Proteomes" id="UP000002051"/>
    </source>
</evidence>
<reference evidence="9" key="3">
    <citation type="submission" date="2015-04" db="UniProtKB">
        <authorList>
            <consortium name="EnsemblPlants"/>
        </authorList>
    </citation>
    <scope>IDENTIFICATION</scope>
    <source>
        <strain evidence="9">cv. Jemalong A17</strain>
    </source>
</reference>
<accession>G7K1S3</accession>
<name>G7K1S3_MEDTR</name>
<keyword evidence="7" id="KW-0131">Cell cycle</keyword>
<evidence type="ECO:0000256" key="2">
    <source>
        <dbReference type="ARBA" id="ARBA00008585"/>
    </source>
</evidence>
<gene>
    <name evidence="8" type="ordered locus">MTR_5g078560</name>
</gene>
<dbReference type="PANTHER" id="PTHR21394">
    <property type="entry name" value="MAU2 CHROMATID COHESION FACTOR HOMOLOG"/>
    <property type="match status" value="1"/>
</dbReference>
<dbReference type="AlphaFoldDB" id="G7K1S3"/>
<dbReference type="eggNOG" id="KOG2300">
    <property type="taxonomic scope" value="Eukaryota"/>
</dbReference>
<keyword evidence="10" id="KW-1185">Reference proteome</keyword>
<protein>
    <submittedName>
        <fullName evidence="8 9">Uncharacterized protein</fullName>
    </submittedName>
</protein>
<proteinExistence type="inferred from homology"/>
<reference evidence="8 10" key="1">
    <citation type="journal article" date="2011" name="Nature">
        <title>The Medicago genome provides insight into the evolution of rhizobial symbioses.</title>
        <authorList>
            <person name="Young N.D."/>
            <person name="Debelle F."/>
            <person name="Oldroyd G.E."/>
            <person name="Geurts R."/>
            <person name="Cannon S.B."/>
            <person name="Udvardi M.K."/>
            <person name="Benedito V.A."/>
            <person name="Mayer K.F."/>
            <person name="Gouzy J."/>
            <person name="Schoof H."/>
            <person name="Van de Peer Y."/>
            <person name="Proost S."/>
            <person name="Cook D.R."/>
            <person name="Meyers B.C."/>
            <person name="Spannagl M."/>
            <person name="Cheung F."/>
            <person name="De Mita S."/>
            <person name="Krishnakumar V."/>
            <person name="Gundlach H."/>
            <person name="Zhou S."/>
            <person name="Mudge J."/>
            <person name="Bharti A.K."/>
            <person name="Murray J.D."/>
            <person name="Naoumkina M.A."/>
            <person name="Rosen B."/>
            <person name="Silverstein K.A."/>
            <person name="Tang H."/>
            <person name="Rombauts S."/>
            <person name="Zhao P.X."/>
            <person name="Zhou P."/>
            <person name="Barbe V."/>
            <person name="Bardou P."/>
            <person name="Bechner M."/>
            <person name="Bellec A."/>
            <person name="Berger A."/>
            <person name="Berges H."/>
            <person name="Bidwell S."/>
            <person name="Bisseling T."/>
            <person name="Choisne N."/>
            <person name="Couloux A."/>
            <person name="Denny R."/>
            <person name="Deshpande S."/>
            <person name="Dai X."/>
            <person name="Doyle J.J."/>
            <person name="Dudez A.M."/>
            <person name="Farmer A.D."/>
            <person name="Fouteau S."/>
            <person name="Franken C."/>
            <person name="Gibelin C."/>
            <person name="Gish J."/>
            <person name="Goldstein S."/>
            <person name="Gonzalez A.J."/>
            <person name="Green P.J."/>
            <person name="Hallab A."/>
            <person name="Hartog M."/>
            <person name="Hua A."/>
            <person name="Humphray S.J."/>
            <person name="Jeong D.H."/>
            <person name="Jing Y."/>
            <person name="Jocker A."/>
            <person name="Kenton S.M."/>
            <person name="Kim D.J."/>
            <person name="Klee K."/>
            <person name="Lai H."/>
            <person name="Lang C."/>
            <person name="Lin S."/>
            <person name="Macmil S.L."/>
            <person name="Magdelenat G."/>
            <person name="Matthews L."/>
            <person name="McCorrison J."/>
            <person name="Monaghan E.L."/>
            <person name="Mun J.H."/>
            <person name="Najar F.Z."/>
            <person name="Nicholson C."/>
            <person name="Noirot C."/>
            <person name="O'Bleness M."/>
            <person name="Paule C.R."/>
            <person name="Poulain J."/>
            <person name="Prion F."/>
            <person name="Qin B."/>
            <person name="Qu C."/>
            <person name="Retzel E.F."/>
            <person name="Riddle C."/>
            <person name="Sallet E."/>
            <person name="Samain S."/>
            <person name="Samson N."/>
            <person name="Sanders I."/>
            <person name="Saurat O."/>
            <person name="Scarpelli C."/>
            <person name="Schiex T."/>
            <person name="Segurens B."/>
            <person name="Severin A.J."/>
            <person name="Sherrier D.J."/>
            <person name="Shi R."/>
            <person name="Sims S."/>
            <person name="Singer S.R."/>
            <person name="Sinharoy S."/>
            <person name="Sterck L."/>
            <person name="Viollet A."/>
            <person name="Wang B.B."/>
            <person name="Wang K."/>
            <person name="Wang M."/>
            <person name="Wang X."/>
            <person name="Warfsmann J."/>
            <person name="Weissenbach J."/>
            <person name="White D.D."/>
            <person name="White J.D."/>
            <person name="Wiley G.B."/>
            <person name="Wincker P."/>
            <person name="Xing Y."/>
            <person name="Yang L."/>
            <person name="Yao Z."/>
            <person name="Ying F."/>
            <person name="Zhai J."/>
            <person name="Zhou L."/>
            <person name="Zuber A."/>
            <person name="Denarie J."/>
            <person name="Dixon R.A."/>
            <person name="May G.D."/>
            <person name="Schwartz D.C."/>
            <person name="Rogers J."/>
            <person name="Quetier F."/>
            <person name="Town C.D."/>
            <person name="Roe B.A."/>
        </authorList>
    </citation>
    <scope>NUCLEOTIDE SEQUENCE [LARGE SCALE GENOMIC DNA]</scope>
    <source>
        <strain evidence="8">A17</strain>
        <strain evidence="9 10">cv. Jemalong A17</strain>
    </source>
</reference>
<sequence>MEAKAVKCLEAMVEVKTRLRIATILLHHSHYAVISTKLWSCNFNSQLAKALSIEGDYRAPPPIDVEWLPKSVVDALVDLIVVVFGIPKGLFKVGGKRSRSGMR</sequence>